<dbReference type="KEGG" id="tti:THITH_09755"/>
<dbReference type="Proteomes" id="UP000005289">
    <property type="component" value="Chromosome"/>
</dbReference>
<dbReference type="GO" id="GO:1901135">
    <property type="term" value="P:carbohydrate derivative metabolic process"/>
    <property type="evidence" value="ECO:0007669"/>
    <property type="project" value="UniProtKB-ARBA"/>
</dbReference>
<protein>
    <submittedName>
        <fullName evidence="4">Glycosyl transferase family 1</fullName>
    </submittedName>
</protein>
<dbReference type="STRING" id="713585.THITH_09755"/>
<dbReference type="Pfam" id="PF13579">
    <property type="entry name" value="Glyco_trans_4_4"/>
    <property type="match status" value="1"/>
</dbReference>
<gene>
    <name evidence="4" type="ORF">THITH_09755</name>
</gene>
<evidence type="ECO:0000313" key="4">
    <source>
        <dbReference type="EMBL" id="AHE98500.1"/>
    </source>
</evidence>
<keyword evidence="5" id="KW-1185">Reference proteome</keyword>
<feature type="compositionally biased region" description="Basic and acidic residues" evidence="1">
    <location>
        <begin position="39"/>
        <end position="55"/>
    </location>
</feature>
<dbReference type="Pfam" id="PF00534">
    <property type="entry name" value="Glycos_transf_1"/>
    <property type="match status" value="1"/>
</dbReference>
<evidence type="ECO:0000259" key="3">
    <source>
        <dbReference type="Pfam" id="PF13579"/>
    </source>
</evidence>
<keyword evidence="4" id="KW-0808">Transferase</keyword>
<dbReference type="EMBL" id="CP007029">
    <property type="protein sequence ID" value="AHE98500.1"/>
    <property type="molecule type" value="Genomic_DNA"/>
</dbReference>
<feature type="region of interest" description="Disordered" evidence="1">
    <location>
        <begin position="28"/>
        <end position="67"/>
    </location>
</feature>
<dbReference type="HOGENOM" id="CLU_009583_2_1_6"/>
<name>W0DNN9_9GAMM</name>
<evidence type="ECO:0000259" key="2">
    <source>
        <dbReference type="Pfam" id="PF00534"/>
    </source>
</evidence>
<reference evidence="4 5" key="1">
    <citation type="submission" date="2013-12" db="EMBL/GenBank/DDBJ databases">
        <authorList>
            <consortium name="DOE Joint Genome Institute"/>
            <person name="Muyzer G."/>
            <person name="Huntemann M."/>
            <person name="Han J."/>
            <person name="Chen A."/>
            <person name="Kyrpides N."/>
            <person name="Mavromatis K."/>
            <person name="Markowitz V."/>
            <person name="Palaniappan K."/>
            <person name="Ivanova N."/>
            <person name="Schaumberg A."/>
            <person name="Pati A."/>
            <person name="Liolios K."/>
            <person name="Nordberg H.P."/>
            <person name="Cantor M.N."/>
            <person name="Hua S.X."/>
            <person name="Woyke T."/>
        </authorList>
    </citation>
    <scope>NUCLEOTIDE SEQUENCE [LARGE SCALE GENOMIC DNA]</scope>
    <source>
        <strain evidence="4 5">ARh 1</strain>
    </source>
</reference>
<dbReference type="PANTHER" id="PTHR12526:SF627">
    <property type="entry name" value="D-RHAMNOSYLTRANSFERASE WBPZ"/>
    <property type="match status" value="1"/>
</dbReference>
<dbReference type="Gene3D" id="3.40.50.2000">
    <property type="entry name" value="Glycogen Phosphorylase B"/>
    <property type="match status" value="2"/>
</dbReference>
<evidence type="ECO:0000313" key="5">
    <source>
        <dbReference type="Proteomes" id="UP000005289"/>
    </source>
</evidence>
<dbReference type="InterPro" id="IPR028098">
    <property type="entry name" value="Glyco_trans_4-like_N"/>
</dbReference>
<dbReference type="SUPFAM" id="SSF53756">
    <property type="entry name" value="UDP-Glycosyltransferase/glycogen phosphorylase"/>
    <property type="match status" value="1"/>
</dbReference>
<feature type="domain" description="Glycosyltransferase subfamily 4-like N-terminal" evidence="3">
    <location>
        <begin position="1"/>
        <end position="196"/>
    </location>
</feature>
<proteinExistence type="predicted"/>
<dbReference type="PANTHER" id="PTHR12526">
    <property type="entry name" value="GLYCOSYLTRANSFERASE"/>
    <property type="match status" value="1"/>
</dbReference>
<organism evidence="4 5">
    <name type="scientific">Thioalkalivibrio paradoxus ARh 1</name>
    <dbReference type="NCBI Taxonomy" id="713585"/>
    <lineage>
        <taxon>Bacteria</taxon>
        <taxon>Pseudomonadati</taxon>
        <taxon>Pseudomonadota</taxon>
        <taxon>Gammaproteobacteria</taxon>
        <taxon>Chromatiales</taxon>
        <taxon>Ectothiorhodospiraceae</taxon>
        <taxon>Thioalkalivibrio</taxon>
    </lineage>
</organism>
<feature type="domain" description="Glycosyl transferase family 1" evidence="2">
    <location>
        <begin position="224"/>
        <end position="378"/>
    </location>
</feature>
<accession>W0DNN9</accession>
<sequence length="411" mass="44526">METYLSDLLGAASATGAEVSAVVHLPHGGAIPNATSSEHAPDDGRPAMAPRDHRSSSGSLQPIPPALPPKPYPLYTARSYGQLLYAPISPGFPLALSRAIRSFRPDLLHFHLPNTSAFAALALPSARRLPWVIHWHADVDPAALDWRIRWAYRGYRPLEQAMLRRGAVTIATSPSYRDASAALQPWRDRCSTLPLGVAPERLTQPTRAATEAATARWPGTGLLKVLAVGRLTYYKGFDVLIEAVNRSPHAGLLIVGDGTARTTLAEKISRHRLTARVQLLGSVSTATLRALMCACDVVCLPSLDRSEAFGLVLVEAMRYARPVIASDIPGSGVGWVVREGGHGLLVPPGDPAALAQALQRMADDHDLRSRLANEGAKRFASHFDITRQIPELYRLYQRVLHPDALHATQSP</sequence>
<dbReference type="InterPro" id="IPR001296">
    <property type="entry name" value="Glyco_trans_1"/>
</dbReference>
<dbReference type="AlphaFoldDB" id="W0DNN9"/>
<evidence type="ECO:0000256" key="1">
    <source>
        <dbReference type="SAM" id="MobiDB-lite"/>
    </source>
</evidence>
<dbReference type="GO" id="GO:0016757">
    <property type="term" value="F:glycosyltransferase activity"/>
    <property type="evidence" value="ECO:0007669"/>
    <property type="project" value="InterPro"/>
</dbReference>